<feature type="transmembrane region" description="Helical" evidence="2">
    <location>
        <begin position="422"/>
        <end position="447"/>
    </location>
</feature>
<evidence type="ECO:0000313" key="3">
    <source>
        <dbReference type="EMBL" id="OLO51694.1"/>
    </source>
</evidence>
<keyword evidence="2" id="KW-0812">Transmembrane</keyword>
<protein>
    <submittedName>
        <fullName evidence="3">Uncharacterized protein</fullName>
    </submittedName>
</protein>
<comment type="caution">
    <text evidence="3">The sequence shown here is derived from an EMBL/GenBank/DDBJ whole genome shotgun (WGS) entry which is preliminary data.</text>
</comment>
<proteinExistence type="predicted"/>
<dbReference type="Proteomes" id="UP000185772">
    <property type="component" value="Unassembled WGS sequence"/>
</dbReference>
<accession>A0A1Q8VUD2</accession>
<dbReference type="EMBL" id="MSKM01000048">
    <property type="protein sequence ID" value="OLO51694.1"/>
    <property type="molecule type" value="Genomic_DNA"/>
</dbReference>
<keyword evidence="2" id="KW-1133">Transmembrane helix</keyword>
<name>A0A1Q8VUD2_9ACTO</name>
<feature type="compositionally biased region" description="Low complexity" evidence="1">
    <location>
        <begin position="339"/>
        <end position="380"/>
    </location>
</feature>
<sequence>MPLPAGDVEGLLVTVKKAVRRRAPRLVGLAGAVVLSSSLSIPMMAPVSAEPTSGNTFNTVAEMAQVSGASGTLTTLGDEAPGDGGGLTYNVEGVSPGGALGAVSVMLADGQWAVPQGLPASPAAGPDGAAANDVVARTQSFVNAGGSLVSDASRPTPLSGANAHASGSAPYAITSSALVGMVLSGWDYSHTTYATDQNTQVGYRADVGQDLSGSWKPDDLAGWFHSQGRLWLNTDGSISPGDIVFFSNPLSGGQGGSGSAPARSTVFGNVYDVGIYVGNNQVVRASTGTAQAQTLDAQMMAEVALVARPQWSAPAGGAAAPADQQRAGGGAGAAGGGAATPAPAASASASPQAKAQQGPAAGAPSSNGGSVPDGASSGAQSAGGAGDGDHNEVVVGAGSSQDAKGLTSAAERPSAQSVRERWLPVTGVAIGVLSVAAILLSGGLVILRLRRA</sequence>
<dbReference type="AlphaFoldDB" id="A0A1Q8VUD2"/>
<evidence type="ECO:0000313" key="4">
    <source>
        <dbReference type="Proteomes" id="UP000185772"/>
    </source>
</evidence>
<keyword evidence="2" id="KW-0472">Membrane</keyword>
<evidence type="ECO:0000256" key="1">
    <source>
        <dbReference type="SAM" id="MobiDB-lite"/>
    </source>
</evidence>
<feature type="compositionally biased region" description="Gly residues" evidence="1">
    <location>
        <begin position="327"/>
        <end position="338"/>
    </location>
</feature>
<feature type="compositionally biased region" description="Low complexity" evidence="1">
    <location>
        <begin position="313"/>
        <end position="326"/>
    </location>
</feature>
<reference evidence="3 4" key="1">
    <citation type="submission" date="2016-12" db="EMBL/GenBank/DDBJ databases">
        <title>Genomic comparison of strains in the 'Actinomyces naeslundii' group.</title>
        <authorList>
            <person name="Mughal S.R."/>
            <person name="Do T."/>
            <person name="Gilbert S.C."/>
            <person name="Witherden E.A."/>
            <person name="Didelot X."/>
            <person name="Beighton D."/>
        </authorList>
    </citation>
    <scope>NUCLEOTIDE SEQUENCE [LARGE SCALE GENOMIC DNA]</scope>
    <source>
        <strain evidence="3 4">MMRCO6-1</strain>
    </source>
</reference>
<gene>
    <name evidence="3" type="ORF">BKH27_11510</name>
</gene>
<feature type="region of interest" description="Disordered" evidence="1">
    <location>
        <begin position="313"/>
        <end position="417"/>
    </location>
</feature>
<organism evidence="3 4">
    <name type="scientific">Actinomyces oris</name>
    <dbReference type="NCBI Taxonomy" id="544580"/>
    <lineage>
        <taxon>Bacteria</taxon>
        <taxon>Bacillati</taxon>
        <taxon>Actinomycetota</taxon>
        <taxon>Actinomycetes</taxon>
        <taxon>Actinomycetales</taxon>
        <taxon>Actinomycetaceae</taxon>
        <taxon>Actinomyces</taxon>
    </lineage>
</organism>
<dbReference type="Gene3D" id="3.90.1720.10">
    <property type="entry name" value="endopeptidase domain like (from Nostoc punctiforme)"/>
    <property type="match status" value="1"/>
</dbReference>
<evidence type="ECO:0000256" key="2">
    <source>
        <dbReference type="SAM" id="Phobius"/>
    </source>
</evidence>